<keyword evidence="4" id="KW-0658">Purine biosynthesis</keyword>
<organism evidence="7 8">
    <name type="scientific">Streptosporangium algeriense</name>
    <dbReference type="NCBI Taxonomy" id="1682748"/>
    <lineage>
        <taxon>Bacteria</taxon>
        <taxon>Bacillati</taxon>
        <taxon>Actinomycetota</taxon>
        <taxon>Actinomycetes</taxon>
        <taxon>Streptosporangiales</taxon>
        <taxon>Streptosporangiaceae</taxon>
        <taxon>Streptosporangium</taxon>
    </lineage>
</organism>
<keyword evidence="2" id="KW-0479">Metal-binding</keyword>
<comment type="caution">
    <text evidence="7">The sequence shown here is derived from an EMBL/GenBank/DDBJ whole genome shotgun (WGS) entry which is preliminary data.</text>
</comment>
<dbReference type="Gene3D" id="3.40.440.10">
    <property type="entry name" value="Adenylosuccinate Synthetase, subunit A, domain 1"/>
    <property type="match status" value="1"/>
</dbReference>
<protein>
    <submittedName>
        <fullName evidence="7">Adenylosuccinate synthetase</fullName>
        <ecNumber evidence="7">6.3.4.4</ecNumber>
    </submittedName>
</protein>
<accession>A0ABW3E124</accession>
<dbReference type="PANTHER" id="PTHR11846">
    <property type="entry name" value="ADENYLOSUCCINATE SYNTHETASE"/>
    <property type="match status" value="1"/>
</dbReference>
<dbReference type="SMART" id="SM00788">
    <property type="entry name" value="Adenylsucc_synt"/>
    <property type="match status" value="1"/>
</dbReference>
<evidence type="ECO:0000256" key="4">
    <source>
        <dbReference type="ARBA" id="ARBA00022755"/>
    </source>
</evidence>
<feature type="non-terminal residue" evidence="7">
    <location>
        <position position="1"/>
    </location>
</feature>
<dbReference type="Pfam" id="PF00709">
    <property type="entry name" value="Adenylsucc_synt"/>
    <property type="match status" value="1"/>
</dbReference>
<evidence type="ECO:0000313" key="7">
    <source>
        <dbReference type="EMBL" id="MFD0888991.1"/>
    </source>
</evidence>
<proteinExistence type="predicted"/>
<evidence type="ECO:0000313" key="8">
    <source>
        <dbReference type="Proteomes" id="UP001597024"/>
    </source>
</evidence>
<dbReference type="Gene3D" id="3.90.170.10">
    <property type="entry name" value="Adenylosuccinate Synthetase, subunit A, domain 3"/>
    <property type="match status" value="1"/>
</dbReference>
<keyword evidence="5" id="KW-0460">Magnesium</keyword>
<dbReference type="InterPro" id="IPR001114">
    <property type="entry name" value="Adenylosuccinate_synthetase"/>
</dbReference>
<evidence type="ECO:0000256" key="6">
    <source>
        <dbReference type="ARBA" id="ARBA00023134"/>
    </source>
</evidence>
<dbReference type="GO" id="GO:0004019">
    <property type="term" value="F:adenylosuccinate synthase activity"/>
    <property type="evidence" value="ECO:0007669"/>
    <property type="project" value="UniProtKB-EC"/>
</dbReference>
<gene>
    <name evidence="7" type="ORF">ACFQ08_31040</name>
</gene>
<reference evidence="8" key="1">
    <citation type="journal article" date="2019" name="Int. J. Syst. Evol. Microbiol.">
        <title>The Global Catalogue of Microorganisms (GCM) 10K type strain sequencing project: providing services to taxonomists for standard genome sequencing and annotation.</title>
        <authorList>
            <consortium name="The Broad Institute Genomics Platform"/>
            <consortium name="The Broad Institute Genome Sequencing Center for Infectious Disease"/>
            <person name="Wu L."/>
            <person name="Ma J."/>
        </authorList>
    </citation>
    <scope>NUCLEOTIDE SEQUENCE [LARGE SCALE GENOMIC DNA]</scope>
    <source>
        <strain evidence="8">CCUG 62974</strain>
    </source>
</reference>
<name>A0ABW3E124_9ACTN</name>
<keyword evidence="8" id="KW-1185">Reference proteome</keyword>
<keyword evidence="1 7" id="KW-0436">Ligase</keyword>
<keyword evidence="3" id="KW-0547">Nucleotide-binding</keyword>
<evidence type="ECO:0000256" key="3">
    <source>
        <dbReference type="ARBA" id="ARBA00022741"/>
    </source>
</evidence>
<dbReference type="InterPro" id="IPR042111">
    <property type="entry name" value="Adenylosuccinate_synth_dom3"/>
</dbReference>
<keyword evidence="6" id="KW-0342">GTP-binding</keyword>
<evidence type="ECO:0000256" key="1">
    <source>
        <dbReference type="ARBA" id="ARBA00022598"/>
    </source>
</evidence>
<dbReference type="SUPFAM" id="SSF52540">
    <property type="entry name" value="P-loop containing nucleoside triphosphate hydrolases"/>
    <property type="match status" value="1"/>
</dbReference>
<dbReference type="PANTHER" id="PTHR11846:SF0">
    <property type="entry name" value="ADENYLOSUCCINATE SYNTHETASE"/>
    <property type="match status" value="1"/>
</dbReference>
<dbReference type="InterPro" id="IPR027417">
    <property type="entry name" value="P-loop_NTPase"/>
</dbReference>
<dbReference type="Proteomes" id="UP001597024">
    <property type="component" value="Unassembled WGS sequence"/>
</dbReference>
<evidence type="ECO:0000256" key="5">
    <source>
        <dbReference type="ARBA" id="ARBA00022842"/>
    </source>
</evidence>
<dbReference type="EC" id="6.3.4.4" evidence="7"/>
<sequence length="212" mass="22620">RAFAERVTLTGPARLTALLREGPVVFEGAQGVLLDEWHGFHPYTTWSTTTFANALELLGGAGAVRLGVLRSHTPRHGPGPLVTEDRTLGVTERHNGTGPYPGPFRVGHFDAVAHRYALAVTGGADALALTHLDVPVSRMCVSYDIGELPVGTAGDLDGQARLTERLLRARPRYVDGVGDWPGAVEEALGVPVWLGSWGPTSADKRRVSCRVG</sequence>
<dbReference type="EMBL" id="JBHTHX010001600">
    <property type="protein sequence ID" value="MFD0888991.1"/>
    <property type="molecule type" value="Genomic_DNA"/>
</dbReference>
<dbReference type="InterPro" id="IPR042109">
    <property type="entry name" value="Adenylosuccinate_synth_dom1"/>
</dbReference>
<evidence type="ECO:0000256" key="2">
    <source>
        <dbReference type="ARBA" id="ARBA00022723"/>
    </source>
</evidence>